<dbReference type="EMBL" id="CP012752">
    <property type="protein sequence ID" value="ALG09501.1"/>
    <property type="molecule type" value="Genomic_DNA"/>
</dbReference>
<evidence type="ECO:0000313" key="2">
    <source>
        <dbReference type="EMBL" id="ALG09501.1"/>
    </source>
</evidence>
<keyword evidence="3" id="KW-1185">Reference proteome</keyword>
<sequence length="104" mass="10849">MTIGPAAASAMGLRESPDTTHVLLTPGNPQATTNEATIVGALPIELRLDTTTTTNSIDPRIEQDQRNTRAIGLITATVAVLITAVLAAIGATLTWSGIWPQPPH</sequence>
<protein>
    <submittedName>
        <fullName evidence="2">Uncharacterized protein</fullName>
    </submittedName>
</protein>
<feature type="transmembrane region" description="Helical" evidence="1">
    <location>
        <begin position="70"/>
        <end position="98"/>
    </location>
</feature>
<keyword evidence="1" id="KW-1133">Transmembrane helix</keyword>
<gene>
    <name evidence="2" type="ORF">AOZ06_23650</name>
</gene>
<keyword evidence="1" id="KW-0812">Transmembrane</keyword>
<dbReference type="AlphaFoldDB" id="A0A0N9I4M3"/>
<keyword evidence="1" id="KW-0472">Membrane</keyword>
<dbReference type="RefSeq" id="WP_054291405.1">
    <property type="nucleotide sequence ID" value="NZ_CP012752.1"/>
</dbReference>
<proteinExistence type="predicted"/>
<reference evidence="2 3" key="1">
    <citation type="submission" date="2015-07" db="EMBL/GenBank/DDBJ databases">
        <title>Genome sequencing of Kibdelosporangium phytohabitans.</title>
        <authorList>
            <person name="Qin S."/>
            <person name="Xing K."/>
        </authorList>
    </citation>
    <scope>NUCLEOTIDE SEQUENCE [LARGE SCALE GENOMIC DNA]</scope>
    <source>
        <strain evidence="2 3">KLBMP1111</strain>
    </source>
</reference>
<dbReference type="KEGG" id="kphy:AOZ06_23650"/>
<name>A0A0N9I4M3_9PSEU</name>
<accession>A0A0N9I4M3</accession>
<dbReference type="Proteomes" id="UP000063699">
    <property type="component" value="Chromosome"/>
</dbReference>
<organism evidence="2 3">
    <name type="scientific">Kibdelosporangium phytohabitans</name>
    <dbReference type="NCBI Taxonomy" id="860235"/>
    <lineage>
        <taxon>Bacteria</taxon>
        <taxon>Bacillati</taxon>
        <taxon>Actinomycetota</taxon>
        <taxon>Actinomycetes</taxon>
        <taxon>Pseudonocardiales</taxon>
        <taxon>Pseudonocardiaceae</taxon>
        <taxon>Kibdelosporangium</taxon>
    </lineage>
</organism>
<evidence type="ECO:0000256" key="1">
    <source>
        <dbReference type="SAM" id="Phobius"/>
    </source>
</evidence>
<evidence type="ECO:0000313" key="3">
    <source>
        <dbReference type="Proteomes" id="UP000063699"/>
    </source>
</evidence>